<reference evidence="2 3" key="1">
    <citation type="journal article" date="2004" name="Nucleic Acids Res.">
        <title>Thermoadaptation trait revealed by the genome sequence of thermophilic Geobacillus kaustophilus.</title>
        <authorList>
            <person name="Takami H."/>
            <person name="Takaki Y."/>
            <person name="Chee G.J."/>
            <person name="Nishi S."/>
            <person name="Shimamura S."/>
            <person name="Suzuki H."/>
            <person name="Matsui S."/>
            <person name="Uchiyama I."/>
        </authorList>
    </citation>
    <scope>NUCLEOTIDE SEQUENCE [LARGE SCALE GENOMIC DNA]</scope>
    <source>
        <strain evidence="2 3">HTA426</strain>
    </source>
</reference>
<dbReference type="KEGG" id="gka:GK1011"/>
<evidence type="ECO:0000256" key="1">
    <source>
        <dbReference type="SAM" id="Phobius"/>
    </source>
</evidence>
<sequence length="123" mass="13976">MVGCTFILRGSSCKGYFYACLSLSSTTGIYCVLTIFILAIVFTYHSNSSASSKEFSLLEACRFAKEKAREEWSKDAEIYYVLLTFRTLTRSKQRIFYLVFQNNFLTNTTSDGNPFFTIAGRSV</sequence>
<evidence type="ECO:0000313" key="2">
    <source>
        <dbReference type="EMBL" id="BAD75296.1"/>
    </source>
</evidence>
<protein>
    <submittedName>
        <fullName evidence="2">Uncharacterized protein</fullName>
    </submittedName>
</protein>
<keyword evidence="1" id="KW-0812">Transmembrane</keyword>
<keyword evidence="1" id="KW-1133">Transmembrane helix</keyword>
<accession>Q5L184</accession>
<dbReference type="EMBL" id="BA000043">
    <property type="protein sequence ID" value="BAD75296.1"/>
    <property type="molecule type" value="Genomic_DNA"/>
</dbReference>
<evidence type="ECO:0000313" key="3">
    <source>
        <dbReference type="Proteomes" id="UP000001172"/>
    </source>
</evidence>
<keyword evidence="1" id="KW-0472">Membrane</keyword>
<gene>
    <name evidence="2" type="ordered locus">GK1011</name>
</gene>
<feature type="transmembrane region" description="Helical" evidence="1">
    <location>
        <begin position="16"/>
        <end position="44"/>
    </location>
</feature>
<proteinExistence type="predicted"/>
<dbReference type="AlphaFoldDB" id="Q5L184"/>
<keyword evidence="3" id="KW-1185">Reference proteome</keyword>
<name>Q5L184_GEOKA</name>
<dbReference type="HOGENOM" id="CLU_2011961_0_0_9"/>
<dbReference type="Proteomes" id="UP000001172">
    <property type="component" value="Chromosome"/>
</dbReference>
<organism evidence="2 3">
    <name type="scientific">Geobacillus kaustophilus (strain HTA426)</name>
    <dbReference type="NCBI Taxonomy" id="235909"/>
    <lineage>
        <taxon>Bacteria</taxon>
        <taxon>Bacillati</taxon>
        <taxon>Bacillota</taxon>
        <taxon>Bacilli</taxon>
        <taxon>Bacillales</taxon>
        <taxon>Anoxybacillaceae</taxon>
        <taxon>Geobacillus</taxon>
        <taxon>Geobacillus thermoleovorans group</taxon>
    </lineage>
</organism>